<organism evidence="1">
    <name type="scientific">marine sediment metagenome</name>
    <dbReference type="NCBI Taxonomy" id="412755"/>
    <lineage>
        <taxon>unclassified sequences</taxon>
        <taxon>metagenomes</taxon>
        <taxon>ecological metagenomes</taxon>
    </lineage>
</organism>
<reference evidence="1" key="1">
    <citation type="journal article" date="2015" name="Nature">
        <title>Complex archaea that bridge the gap between prokaryotes and eukaryotes.</title>
        <authorList>
            <person name="Spang A."/>
            <person name="Saw J.H."/>
            <person name="Jorgensen S.L."/>
            <person name="Zaremba-Niedzwiedzka K."/>
            <person name="Martijn J."/>
            <person name="Lind A.E."/>
            <person name="van Eijk R."/>
            <person name="Schleper C."/>
            <person name="Guy L."/>
            <person name="Ettema T.J."/>
        </authorList>
    </citation>
    <scope>NUCLEOTIDE SEQUENCE</scope>
</reference>
<protein>
    <submittedName>
        <fullName evidence="1">Uncharacterized protein</fullName>
    </submittedName>
</protein>
<accession>A0A0F9MSP4</accession>
<dbReference type="AlphaFoldDB" id="A0A0F9MSP4"/>
<sequence>MKIYLAGNMGNGIAEIERERVLIKLKADRLFSFYYHSIEGEFSDEFEYRINKIKDENILCGSRSFRNSGKD</sequence>
<name>A0A0F9MSP4_9ZZZZ</name>
<comment type="caution">
    <text evidence="1">The sequence shown here is derived from an EMBL/GenBank/DDBJ whole genome shotgun (WGS) entry which is preliminary data.</text>
</comment>
<dbReference type="EMBL" id="LAZR01005153">
    <property type="protein sequence ID" value="KKN02407.1"/>
    <property type="molecule type" value="Genomic_DNA"/>
</dbReference>
<evidence type="ECO:0000313" key="1">
    <source>
        <dbReference type="EMBL" id="KKN02407.1"/>
    </source>
</evidence>
<proteinExistence type="predicted"/>
<gene>
    <name evidence="1" type="ORF">LCGC14_1118090</name>
</gene>